<sequence length="294" mass="33472">MRLEAPLGIYGFRFNDLPNQPLCSLYAVGHETIRDSSYDWDGLTRSDGPLYLFQYTVQGEGIFEYEGTPERIHSGRAFLTEIPGNHRYYHPGGSEPWEFYFVLFRPVLITPLWEEIVSAIGHSPSFDAGSLPIQALKDMFYAAHYGKITDAYKASAFVYQFVIELRRACAAVGQSPEQRPELVRKAVQYLDANYGQSLGQEQLAAQLGVSKFHFLRTFARHVGMTPNEYVNRKRIERSIELLRTTDWSIDLIAETVGYSTGSYYIKVFKKLTGGTPGDYRAAGNHLQFNKLFFD</sequence>
<evidence type="ECO:0000313" key="5">
    <source>
        <dbReference type="EMBL" id="MCR2804241.1"/>
    </source>
</evidence>
<dbReference type="EMBL" id="JANIPJ010000006">
    <property type="protein sequence ID" value="MCR2804241.1"/>
    <property type="molecule type" value="Genomic_DNA"/>
</dbReference>
<dbReference type="GO" id="GO:0003700">
    <property type="term" value="F:DNA-binding transcription factor activity"/>
    <property type="evidence" value="ECO:0007669"/>
    <property type="project" value="InterPro"/>
</dbReference>
<dbReference type="Pfam" id="PF02311">
    <property type="entry name" value="AraC_binding"/>
    <property type="match status" value="1"/>
</dbReference>
<dbReference type="Pfam" id="PF12833">
    <property type="entry name" value="HTH_18"/>
    <property type="match status" value="1"/>
</dbReference>
<dbReference type="Proteomes" id="UP001141950">
    <property type="component" value="Unassembled WGS sequence"/>
</dbReference>
<evidence type="ECO:0000313" key="6">
    <source>
        <dbReference type="Proteomes" id="UP001141950"/>
    </source>
</evidence>
<dbReference type="Gene3D" id="2.60.120.280">
    <property type="entry name" value="Regulatory protein AraC"/>
    <property type="match status" value="1"/>
</dbReference>
<organism evidence="5 6">
    <name type="scientific">Paenibacillus soyae</name>
    <dbReference type="NCBI Taxonomy" id="2969249"/>
    <lineage>
        <taxon>Bacteria</taxon>
        <taxon>Bacillati</taxon>
        <taxon>Bacillota</taxon>
        <taxon>Bacilli</taxon>
        <taxon>Bacillales</taxon>
        <taxon>Paenibacillaceae</taxon>
        <taxon>Paenibacillus</taxon>
    </lineage>
</organism>
<dbReference type="SUPFAM" id="SSF46689">
    <property type="entry name" value="Homeodomain-like"/>
    <property type="match status" value="2"/>
</dbReference>
<reference evidence="5" key="1">
    <citation type="submission" date="2022-08" db="EMBL/GenBank/DDBJ databases">
        <title>The genomic sequence of strain Paenibacillus sp. SCIV0701.</title>
        <authorList>
            <person name="Zhao H."/>
        </authorList>
    </citation>
    <scope>NUCLEOTIDE SEQUENCE</scope>
    <source>
        <strain evidence="5">SCIV0701</strain>
    </source>
</reference>
<dbReference type="SUPFAM" id="SSF51215">
    <property type="entry name" value="Regulatory protein AraC"/>
    <property type="match status" value="1"/>
</dbReference>
<dbReference type="InterPro" id="IPR009057">
    <property type="entry name" value="Homeodomain-like_sf"/>
</dbReference>
<dbReference type="Gene3D" id="1.10.10.60">
    <property type="entry name" value="Homeodomain-like"/>
    <property type="match status" value="2"/>
</dbReference>
<dbReference type="RefSeq" id="WP_257445125.1">
    <property type="nucleotide sequence ID" value="NZ_JANIPJ010000006.1"/>
</dbReference>
<gene>
    <name evidence="5" type="ORF">NQZ67_10145</name>
</gene>
<evidence type="ECO:0000256" key="1">
    <source>
        <dbReference type="ARBA" id="ARBA00023015"/>
    </source>
</evidence>
<dbReference type="PROSITE" id="PS01124">
    <property type="entry name" value="HTH_ARAC_FAMILY_2"/>
    <property type="match status" value="1"/>
</dbReference>
<protein>
    <submittedName>
        <fullName evidence="5">AraC family transcriptional regulator</fullName>
    </submittedName>
</protein>
<name>A0A9X2MR49_9BACL</name>
<dbReference type="PANTHER" id="PTHR43280">
    <property type="entry name" value="ARAC-FAMILY TRANSCRIPTIONAL REGULATOR"/>
    <property type="match status" value="1"/>
</dbReference>
<dbReference type="InterPro" id="IPR003313">
    <property type="entry name" value="AraC-bd"/>
</dbReference>
<dbReference type="InterPro" id="IPR018060">
    <property type="entry name" value="HTH_AraC"/>
</dbReference>
<comment type="caution">
    <text evidence="5">The sequence shown here is derived from an EMBL/GenBank/DDBJ whole genome shotgun (WGS) entry which is preliminary data.</text>
</comment>
<keyword evidence="3" id="KW-0804">Transcription</keyword>
<proteinExistence type="predicted"/>
<keyword evidence="6" id="KW-1185">Reference proteome</keyword>
<evidence type="ECO:0000256" key="2">
    <source>
        <dbReference type="ARBA" id="ARBA00023125"/>
    </source>
</evidence>
<keyword evidence="1" id="KW-0805">Transcription regulation</keyword>
<dbReference type="InterPro" id="IPR037923">
    <property type="entry name" value="HTH-like"/>
</dbReference>
<evidence type="ECO:0000256" key="3">
    <source>
        <dbReference type="ARBA" id="ARBA00023163"/>
    </source>
</evidence>
<feature type="domain" description="HTH araC/xylS-type" evidence="4">
    <location>
        <begin position="184"/>
        <end position="282"/>
    </location>
</feature>
<accession>A0A9X2MR49</accession>
<dbReference type="PANTHER" id="PTHR43280:SF28">
    <property type="entry name" value="HTH-TYPE TRANSCRIPTIONAL ACTIVATOR RHAS"/>
    <property type="match status" value="1"/>
</dbReference>
<dbReference type="AlphaFoldDB" id="A0A9X2MR49"/>
<dbReference type="GO" id="GO:0043565">
    <property type="term" value="F:sequence-specific DNA binding"/>
    <property type="evidence" value="ECO:0007669"/>
    <property type="project" value="InterPro"/>
</dbReference>
<evidence type="ECO:0000259" key="4">
    <source>
        <dbReference type="PROSITE" id="PS01124"/>
    </source>
</evidence>
<keyword evidence="2" id="KW-0238">DNA-binding</keyword>
<dbReference type="SMART" id="SM00342">
    <property type="entry name" value="HTH_ARAC"/>
    <property type="match status" value="1"/>
</dbReference>